<evidence type="ECO:0000256" key="1">
    <source>
        <dbReference type="ARBA" id="ARBA00022574"/>
    </source>
</evidence>
<dbReference type="SUPFAM" id="SSF50978">
    <property type="entry name" value="WD40 repeat-like"/>
    <property type="match status" value="2"/>
</dbReference>
<feature type="repeat" description="WD" evidence="3">
    <location>
        <begin position="16"/>
        <end position="57"/>
    </location>
</feature>
<dbReference type="CDD" id="cd00200">
    <property type="entry name" value="WD40"/>
    <property type="match status" value="1"/>
</dbReference>
<dbReference type="SMART" id="SM00320">
    <property type="entry name" value="WD40"/>
    <property type="match status" value="6"/>
</dbReference>
<name>A0A8S3YJ24_9EUPU</name>
<evidence type="ECO:0000313" key="6">
    <source>
        <dbReference type="Proteomes" id="UP000678393"/>
    </source>
</evidence>
<dbReference type="InterPro" id="IPR001680">
    <property type="entry name" value="WD40_rpt"/>
</dbReference>
<dbReference type="PRINTS" id="PR00320">
    <property type="entry name" value="GPROTEINBRPT"/>
</dbReference>
<evidence type="ECO:0000313" key="5">
    <source>
        <dbReference type="EMBL" id="CAG5116734.1"/>
    </source>
</evidence>
<dbReference type="PANTHER" id="PTHR19848">
    <property type="entry name" value="WD40 REPEAT PROTEIN"/>
    <property type="match status" value="1"/>
</dbReference>
<dbReference type="PROSITE" id="PS00678">
    <property type="entry name" value="WD_REPEATS_1"/>
    <property type="match status" value="1"/>
</dbReference>
<dbReference type="Gene3D" id="2.130.10.10">
    <property type="entry name" value="YVTN repeat-like/Quinoprotein amine dehydrogenase"/>
    <property type="match status" value="3"/>
</dbReference>
<dbReference type="InterPro" id="IPR019775">
    <property type="entry name" value="WD40_repeat_CS"/>
</dbReference>
<dbReference type="InterPro" id="IPR020472">
    <property type="entry name" value="WD40_PAC1"/>
</dbReference>
<reference evidence="5" key="1">
    <citation type="submission" date="2021-04" db="EMBL/GenBank/DDBJ databases">
        <authorList>
            <consortium name="Molecular Ecology Group"/>
        </authorList>
    </citation>
    <scope>NUCLEOTIDE SEQUENCE</scope>
</reference>
<dbReference type="InterPro" id="IPR036322">
    <property type="entry name" value="WD40_repeat_dom_sf"/>
</dbReference>
<evidence type="ECO:0000256" key="3">
    <source>
        <dbReference type="PROSITE-ProRule" id="PRU00221"/>
    </source>
</evidence>
<evidence type="ECO:0000256" key="2">
    <source>
        <dbReference type="ARBA" id="ARBA00022737"/>
    </source>
</evidence>
<dbReference type="Pfam" id="PF00400">
    <property type="entry name" value="WD40"/>
    <property type="match status" value="6"/>
</dbReference>
<feature type="region of interest" description="Disordered" evidence="4">
    <location>
        <begin position="290"/>
        <end position="322"/>
    </location>
</feature>
<keyword evidence="6" id="KW-1185">Reference proteome</keyword>
<dbReference type="OrthoDB" id="674604at2759"/>
<feature type="repeat" description="WD" evidence="3">
    <location>
        <begin position="100"/>
        <end position="141"/>
    </location>
</feature>
<feature type="repeat" description="WD" evidence="3">
    <location>
        <begin position="382"/>
        <end position="423"/>
    </location>
</feature>
<dbReference type="EMBL" id="CAJHNH020000293">
    <property type="protein sequence ID" value="CAG5116734.1"/>
    <property type="molecule type" value="Genomic_DNA"/>
</dbReference>
<dbReference type="Proteomes" id="UP000678393">
    <property type="component" value="Unassembled WGS sequence"/>
</dbReference>
<dbReference type="PROSITE" id="PS50082">
    <property type="entry name" value="WD_REPEATS_2"/>
    <property type="match status" value="6"/>
</dbReference>
<feature type="repeat" description="WD" evidence="3">
    <location>
        <begin position="341"/>
        <end position="372"/>
    </location>
</feature>
<dbReference type="AlphaFoldDB" id="A0A8S3YJ24"/>
<keyword evidence="2" id="KW-0677">Repeat</keyword>
<organism evidence="5 6">
    <name type="scientific">Candidula unifasciata</name>
    <dbReference type="NCBI Taxonomy" id="100452"/>
    <lineage>
        <taxon>Eukaryota</taxon>
        <taxon>Metazoa</taxon>
        <taxon>Spiralia</taxon>
        <taxon>Lophotrochozoa</taxon>
        <taxon>Mollusca</taxon>
        <taxon>Gastropoda</taxon>
        <taxon>Heterobranchia</taxon>
        <taxon>Euthyneura</taxon>
        <taxon>Panpulmonata</taxon>
        <taxon>Eupulmonata</taxon>
        <taxon>Stylommatophora</taxon>
        <taxon>Helicina</taxon>
        <taxon>Helicoidea</taxon>
        <taxon>Geomitridae</taxon>
        <taxon>Candidula</taxon>
    </lineage>
</organism>
<accession>A0A8S3YJ24</accession>
<protein>
    <submittedName>
        <fullName evidence="5">Uncharacterized protein</fullName>
    </submittedName>
</protein>
<keyword evidence="1 3" id="KW-0853">WD repeat</keyword>
<dbReference type="InterPro" id="IPR015943">
    <property type="entry name" value="WD40/YVTN_repeat-like_dom_sf"/>
</dbReference>
<dbReference type="PANTHER" id="PTHR19848:SF8">
    <property type="entry name" value="F-BOX AND WD REPEAT DOMAIN CONTAINING 7"/>
    <property type="match status" value="1"/>
</dbReference>
<dbReference type="PROSITE" id="PS50294">
    <property type="entry name" value="WD_REPEATS_REGION"/>
    <property type="match status" value="6"/>
</dbReference>
<sequence>MYSSPKDLHMKQLTEFGGHKDEVNCVSFSSDFSIMVTGSDDKRVRVFDVRTKRCILSLGGHRGAVKCVAISPCDRYFASGSFDKNARIWKTDEGSCLRILPGHKKSVEAVTFSSCSVYLCTGSWDRTAILWCVQTGCQIRTFDGHGSLVQSVAFSPIHKLVASGSWDFSVRVWTLDHIENMRIVDAFLKKRKSFMHGEIDEDDTVKEDMAGDVTNVPQDECKNPKDNGGIIETDNGQTAMENKSSDSKESDKCVARGIYVDYKKACQKEDKLRNIDKLDDTLEKYTISEEDAMRNKQSHESKSKVMNEEDEHEQAKTKGTDKRELLKCESDGNDTDSCTILTGHTGNIHAVAFSQYGMLASGSWDRSVRIWNPLKGNCIHILLGHTGWVQAVSFSPDGGYCASAADDECVKVWDVVIGQCVNTLEGCTYLAHHCAFTPDGHVIAAGASSPPADMQTERERAQLAERQIKAILDL</sequence>
<feature type="repeat" description="WD" evidence="3">
    <location>
        <begin position="142"/>
        <end position="183"/>
    </location>
</feature>
<feature type="region of interest" description="Disordered" evidence="4">
    <location>
        <begin position="220"/>
        <end position="248"/>
    </location>
</feature>
<proteinExistence type="predicted"/>
<evidence type="ECO:0000256" key="4">
    <source>
        <dbReference type="SAM" id="MobiDB-lite"/>
    </source>
</evidence>
<gene>
    <name evidence="5" type="ORF">CUNI_LOCUS2292</name>
</gene>
<comment type="caution">
    <text evidence="5">The sequence shown here is derived from an EMBL/GenBank/DDBJ whole genome shotgun (WGS) entry which is preliminary data.</text>
</comment>
<feature type="repeat" description="WD" evidence="3">
    <location>
        <begin position="58"/>
        <end position="99"/>
    </location>
</feature>